<dbReference type="GO" id="GO:0008270">
    <property type="term" value="F:zinc ion binding"/>
    <property type="evidence" value="ECO:0007669"/>
    <property type="project" value="InterPro"/>
</dbReference>
<evidence type="ECO:0000313" key="3">
    <source>
        <dbReference type="Proteomes" id="UP000054558"/>
    </source>
</evidence>
<evidence type="ECO:0000313" key="2">
    <source>
        <dbReference type="EMBL" id="GAQ92172.1"/>
    </source>
</evidence>
<accession>A0A1Y1IQ55</accession>
<reference evidence="2 3" key="1">
    <citation type="journal article" date="2014" name="Nat. Commun.">
        <title>Klebsormidium flaccidum genome reveals primary factors for plant terrestrial adaptation.</title>
        <authorList>
            <person name="Hori K."/>
            <person name="Maruyama F."/>
            <person name="Fujisawa T."/>
            <person name="Togashi T."/>
            <person name="Yamamoto N."/>
            <person name="Seo M."/>
            <person name="Sato S."/>
            <person name="Yamada T."/>
            <person name="Mori H."/>
            <person name="Tajima N."/>
            <person name="Moriyama T."/>
            <person name="Ikeuchi M."/>
            <person name="Watanabe M."/>
            <person name="Wada H."/>
            <person name="Kobayashi K."/>
            <person name="Saito M."/>
            <person name="Masuda T."/>
            <person name="Sasaki-Sekimoto Y."/>
            <person name="Mashiguchi K."/>
            <person name="Awai K."/>
            <person name="Shimojima M."/>
            <person name="Masuda S."/>
            <person name="Iwai M."/>
            <person name="Nobusawa T."/>
            <person name="Narise T."/>
            <person name="Kondo S."/>
            <person name="Saito H."/>
            <person name="Sato R."/>
            <person name="Murakawa M."/>
            <person name="Ihara Y."/>
            <person name="Oshima-Yamada Y."/>
            <person name="Ohtaka K."/>
            <person name="Satoh M."/>
            <person name="Sonobe K."/>
            <person name="Ishii M."/>
            <person name="Ohtani R."/>
            <person name="Kanamori-Sato M."/>
            <person name="Honoki R."/>
            <person name="Miyazaki D."/>
            <person name="Mochizuki H."/>
            <person name="Umetsu J."/>
            <person name="Higashi K."/>
            <person name="Shibata D."/>
            <person name="Kamiya Y."/>
            <person name="Sato N."/>
            <person name="Nakamura Y."/>
            <person name="Tabata S."/>
            <person name="Ida S."/>
            <person name="Kurokawa K."/>
            <person name="Ohta H."/>
        </authorList>
    </citation>
    <scope>NUCLEOTIDE SEQUENCE [LARGE SCALE GENOMIC DNA]</scope>
    <source>
        <strain evidence="2 3">NIES-2285</strain>
    </source>
</reference>
<dbReference type="AlphaFoldDB" id="A0A1Y1IQ55"/>
<dbReference type="InterPro" id="IPR017947">
    <property type="entry name" value="AryldialkylPase_Zn-BS"/>
</dbReference>
<proteinExistence type="predicted"/>
<feature type="region of interest" description="Disordered" evidence="1">
    <location>
        <begin position="96"/>
        <end position="180"/>
    </location>
</feature>
<name>A0A1Y1IQ55_KLENI</name>
<dbReference type="STRING" id="105231.A0A1Y1IQ55"/>
<dbReference type="GO" id="GO:0016788">
    <property type="term" value="F:hydrolase activity, acting on ester bonds"/>
    <property type="evidence" value="ECO:0007669"/>
    <property type="project" value="InterPro"/>
</dbReference>
<sequence>MDPIPWNILPLGTESHCSPAVALWEQVAATEMEASQAILKAKHLRAEAQRAECGKKAGPSVVVAPPVFQSCDLTGSTAHGKPQHIACLGLEAPPNPLCPDPEADPEEDGSLTSAYGGALGASADFTAPSDGRRQYGLRSRETDRKGKAKVPRDAPSSSQNVTVNEAGPSAVPTNTPDNPDLELFANLPGTTLKYDDVMSRVMPAHARFKHDPSRLVRMTRRRKPAFSYAAKVLHLSPKTQADLARFHAWLRKPPPTWQGGPNCKDSAVKIVDRIRGMLGWLSYIAKLTNVANVRLRDLVPSADVGGATLAHEHVRWLADERAAVESTLQCVYRSLLHLAMYLYHTESNLHPLGGQPPYGDVAVIAVLRSHSGLLQRKAKKAPKVADQKTKLVAWPVIVGVLLKELRA</sequence>
<feature type="compositionally biased region" description="Basic and acidic residues" evidence="1">
    <location>
        <begin position="130"/>
        <end position="145"/>
    </location>
</feature>
<protein>
    <submittedName>
        <fullName evidence="2">Uncharacterized protein</fullName>
    </submittedName>
</protein>
<evidence type="ECO:0000256" key="1">
    <source>
        <dbReference type="SAM" id="MobiDB-lite"/>
    </source>
</evidence>
<keyword evidence="3" id="KW-1185">Reference proteome</keyword>
<gene>
    <name evidence="2" type="ORF">KFL_009380010</name>
</gene>
<dbReference type="Proteomes" id="UP000054558">
    <property type="component" value="Unassembled WGS sequence"/>
</dbReference>
<dbReference type="EMBL" id="DF237887">
    <property type="protein sequence ID" value="GAQ92172.1"/>
    <property type="molecule type" value="Genomic_DNA"/>
</dbReference>
<organism evidence="2 3">
    <name type="scientific">Klebsormidium nitens</name>
    <name type="common">Green alga</name>
    <name type="synonym">Ulothrix nitens</name>
    <dbReference type="NCBI Taxonomy" id="105231"/>
    <lineage>
        <taxon>Eukaryota</taxon>
        <taxon>Viridiplantae</taxon>
        <taxon>Streptophyta</taxon>
        <taxon>Klebsormidiophyceae</taxon>
        <taxon>Klebsormidiales</taxon>
        <taxon>Klebsormidiaceae</taxon>
        <taxon>Klebsormidium</taxon>
    </lineage>
</organism>
<dbReference type="PROSITE" id="PS01322">
    <property type="entry name" value="PHOSPHOTRIESTERASE_1"/>
    <property type="match status" value="1"/>
</dbReference>